<keyword evidence="14" id="KW-1185">Reference proteome</keyword>
<keyword evidence="7 13" id="KW-0418">Kinase</keyword>
<dbReference type="EMBL" id="CP004885">
    <property type="protein sequence ID" value="AGX88688.1"/>
    <property type="molecule type" value="Genomic_DNA"/>
</dbReference>
<protein>
    <recommendedName>
        <fullName evidence="3">histidine kinase</fullName>
        <ecNumber evidence="3">2.7.13.3</ecNumber>
    </recommendedName>
</protein>
<dbReference type="InterPro" id="IPR036097">
    <property type="entry name" value="HisK_dim/P_sf"/>
</dbReference>
<dbReference type="InterPro" id="IPR003594">
    <property type="entry name" value="HATPase_dom"/>
</dbReference>
<evidence type="ECO:0000313" key="13">
    <source>
        <dbReference type="EMBL" id="AGX88688.1"/>
    </source>
</evidence>
<organism evidence="13 14">
    <name type="scientific">Candidatus Symbiobacter mobilis CR</name>
    <dbReference type="NCBI Taxonomy" id="946483"/>
    <lineage>
        <taxon>Bacteria</taxon>
        <taxon>Pseudomonadati</taxon>
        <taxon>Pseudomonadota</taxon>
        <taxon>Betaproteobacteria</taxon>
        <taxon>Burkholderiales</taxon>
        <taxon>Comamonadaceae</taxon>
    </lineage>
</organism>
<feature type="domain" description="CHASE" evidence="12">
    <location>
        <begin position="85"/>
        <end position="304"/>
    </location>
</feature>
<dbReference type="InterPro" id="IPR004358">
    <property type="entry name" value="Sig_transdc_His_kin-like_C"/>
</dbReference>
<dbReference type="PATRIC" id="fig|946483.4.peg.2665"/>
<evidence type="ECO:0000256" key="5">
    <source>
        <dbReference type="ARBA" id="ARBA00022679"/>
    </source>
</evidence>
<evidence type="ECO:0000259" key="11">
    <source>
        <dbReference type="PROSITE" id="PS50109"/>
    </source>
</evidence>
<evidence type="ECO:0000256" key="10">
    <source>
        <dbReference type="SAM" id="Phobius"/>
    </source>
</evidence>
<keyword evidence="8 10" id="KW-1133">Transmembrane helix</keyword>
<dbReference type="InterPro" id="IPR036890">
    <property type="entry name" value="HATPase_C_sf"/>
</dbReference>
<dbReference type="GO" id="GO:0000155">
    <property type="term" value="F:phosphorelay sensor kinase activity"/>
    <property type="evidence" value="ECO:0007669"/>
    <property type="project" value="InterPro"/>
</dbReference>
<dbReference type="PROSITE" id="PS50839">
    <property type="entry name" value="CHASE"/>
    <property type="match status" value="1"/>
</dbReference>
<dbReference type="InterPro" id="IPR052162">
    <property type="entry name" value="Sensor_kinase/Photoreceptor"/>
</dbReference>
<dbReference type="SUPFAM" id="SSF47384">
    <property type="entry name" value="Homodimeric domain of signal transducing histidine kinase"/>
    <property type="match status" value="1"/>
</dbReference>
<dbReference type="Gene3D" id="3.30.450.350">
    <property type="entry name" value="CHASE domain"/>
    <property type="match status" value="1"/>
</dbReference>
<feature type="transmembrane region" description="Helical" evidence="10">
    <location>
        <begin position="22"/>
        <end position="40"/>
    </location>
</feature>
<evidence type="ECO:0000256" key="4">
    <source>
        <dbReference type="ARBA" id="ARBA00022553"/>
    </source>
</evidence>
<dbReference type="EC" id="2.7.13.3" evidence="3"/>
<evidence type="ECO:0000256" key="8">
    <source>
        <dbReference type="ARBA" id="ARBA00022989"/>
    </source>
</evidence>
<evidence type="ECO:0000256" key="1">
    <source>
        <dbReference type="ARBA" id="ARBA00000085"/>
    </source>
</evidence>
<dbReference type="AlphaFoldDB" id="U5NEM6"/>
<dbReference type="HOGENOM" id="CLU_000445_114_62_4"/>
<dbReference type="Pfam" id="PF02518">
    <property type="entry name" value="HATPase_c"/>
    <property type="match status" value="1"/>
</dbReference>
<evidence type="ECO:0000313" key="14">
    <source>
        <dbReference type="Proteomes" id="UP000017184"/>
    </source>
</evidence>
<dbReference type="Gene3D" id="3.30.565.10">
    <property type="entry name" value="Histidine kinase-like ATPase, C-terminal domain"/>
    <property type="match status" value="1"/>
</dbReference>
<evidence type="ECO:0000256" key="9">
    <source>
        <dbReference type="ARBA" id="ARBA00023136"/>
    </source>
</evidence>
<evidence type="ECO:0000256" key="6">
    <source>
        <dbReference type="ARBA" id="ARBA00022692"/>
    </source>
</evidence>
<dbReference type="STRING" id="946483.Cenrod_2638"/>
<dbReference type="PANTHER" id="PTHR43304:SF1">
    <property type="entry name" value="PAC DOMAIN-CONTAINING PROTEIN"/>
    <property type="match status" value="1"/>
</dbReference>
<keyword evidence="5" id="KW-0808">Transferase</keyword>
<evidence type="ECO:0000259" key="12">
    <source>
        <dbReference type="PROSITE" id="PS50839"/>
    </source>
</evidence>
<evidence type="ECO:0000256" key="3">
    <source>
        <dbReference type="ARBA" id="ARBA00012438"/>
    </source>
</evidence>
<evidence type="ECO:0000256" key="7">
    <source>
        <dbReference type="ARBA" id="ARBA00022777"/>
    </source>
</evidence>
<dbReference type="PANTHER" id="PTHR43304">
    <property type="entry name" value="PHYTOCHROME-LIKE PROTEIN CPH1"/>
    <property type="match status" value="1"/>
</dbReference>
<reference evidence="13 14" key="1">
    <citation type="journal article" date="2013" name="Genome Biol.">
        <title>Genomic analysis reveals key aspects of prokaryotic symbiosis in the phototrophic consortium "Chlorochromatium aggregatum".</title>
        <authorList>
            <person name="Liu Z."/>
            <person name="Muller J."/>
            <person name="Li T."/>
            <person name="Alvey R.M."/>
            <person name="Vogl K."/>
            <person name="Frigaard N.U."/>
            <person name="Rockwell N.C."/>
            <person name="Boyd E.S."/>
            <person name="Tomsho L.P."/>
            <person name="Schuster S.C."/>
            <person name="Henke P."/>
            <person name="Rohde M."/>
            <person name="Overmann J."/>
            <person name="Bryant D.A."/>
        </authorList>
    </citation>
    <scope>NUCLEOTIDE SEQUENCE [LARGE SCALE GENOMIC DNA]</scope>
    <source>
        <strain evidence="13">CR</strain>
    </source>
</reference>
<dbReference type="PRINTS" id="PR00344">
    <property type="entry name" value="BCTRLSENSOR"/>
</dbReference>
<dbReference type="SMART" id="SM01079">
    <property type="entry name" value="CHASE"/>
    <property type="match status" value="1"/>
</dbReference>
<dbReference type="Pfam" id="PF03924">
    <property type="entry name" value="CHASE"/>
    <property type="match status" value="1"/>
</dbReference>
<dbReference type="InterPro" id="IPR042240">
    <property type="entry name" value="CHASE_sf"/>
</dbReference>
<dbReference type="eggNOG" id="COG3614">
    <property type="taxonomic scope" value="Bacteria"/>
</dbReference>
<keyword evidence="6 10" id="KW-0812">Transmembrane</keyword>
<dbReference type="InterPro" id="IPR003661">
    <property type="entry name" value="HisK_dim/P_dom"/>
</dbReference>
<dbReference type="Proteomes" id="UP000017184">
    <property type="component" value="Chromosome"/>
</dbReference>
<dbReference type="SMART" id="SM00387">
    <property type="entry name" value="HATPase_c"/>
    <property type="match status" value="1"/>
</dbReference>
<accession>U5NEM6</accession>
<dbReference type="PROSITE" id="PS50109">
    <property type="entry name" value="HIS_KIN"/>
    <property type="match status" value="1"/>
</dbReference>
<keyword evidence="9 10" id="KW-0472">Membrane</keyword>
<dbReference type="InterPro" id="IPR005467">
    <property type="entry name" value="His_kinase_dom"/>
</dbReference>
<dbReference type="SUPFAM" id="SSF55874">
    <property type="entry name" value="ATPase domain of HSP90 chaperone/DNA topoisomerase II/histidine kinase"/>
    <property type="match status" value="1"/>
</dbReference>
<dbReference type="OrthoDB" id="6114847at2"/>
<keyword evidence="4" id="KW-0597">Phosphoprotein</keyword>
<comment type="catalytic activity">
    <reaction evidence="1">
        <text>ATP + protein L-histidine = ADP + protein N-phospho-L-histidine.</text>
        <dbReference type="EC" id="2.7.13.3"/>
    </reaction>
</comment>
<dbReference type="Pfam" id="PF00512">
    <property type="entry name" value="HisKA"/>
    <property type="match status" value="1"/>
</dbReference>
<dbReference type="eggNOG" id="COG4251">
    <property type="taxonomic scope" value="Bacteria"/>
</dbReference>
<dbReference type="InterPro" id="IPR006189">
    <property type="entry name" value="CHASE_dom"/>
</dbReference>
<comment type="subcellular location">
    <subcellularLocation>
        <location evidence="2">Membrane</location>
    </subcellularLocation>
</comment>
<dbReference type="SMART" id="SM00388">
    <property type="entry name" value="HisKA"/>
    <property type="match status" value="1"/>
</dbReference>
<proteinExistence type="predicted"/>
<dbReference type="RefSeq" id="WP_022776623.1">
    <property type="nucleotide sequence ID" value="NC_022576.1"/>
</dbReference>
<dbReference type="CDD" id="cd00082">
    <property type="entry name" value="HisKA"/>
    <property type="match status" value="1"/>
</dbReference>
<dbReference type="KEGG" id="cbx:Cenrod_2638"/>
<feature type="domain" description="Histidine kinase" evidence="11">
    <location>
        <begin position="372"/>
        <end position="588"/>
    </location>
</feature>
<evidence type="ECO:0000256" key="2">
    <source>
        <dbReference type="ARBA" id="ARBA00004370"/>
    </source>
</evidence>
<sequence>MTDRATWAALRRVGTRTLQHPAAAWVILLSSLVLTVVAWYTSDHFMRQKAADRFQFQVLDLKTAIDRRMLEYQTALRAGLGLFLASEHVARQEWKVFTHALQVTNIFPGIQGYGYSEVVHHRERRLHEAAVRSDGFPDYRIIPEGERDFYTSIVYLEPFNPRNQRAFGYDMFTEEVRRNAMERARDTGRPALSGRVRLLQETESDVQHGVLMYLPVYRTGLEHDTVAQRRNALQGFVYAPFRMRDLMQGILGPHQVETEFAIYDGMTQTAATVLYQSNAEPVPPSLQFDQTIPLEVAGRTWTLRVYASDRFISQAEESQPLIIAACGVVVDLLLFLTIGSIAHQHKRAVALADAMTVDLRRSNADLTQFAYAASHDLRQPLRMVSSYLQLLESDLAPLMTDRVRDHLHFAIDGSHRMDQMLRALLDYACVGQQPFPTTTFDSRSLLEEALRYLQPDIDDAHAAVRIEGVWPTVLARRDDIVRLWQNLVGNAVKYRIAGRAPSIVVSAAIEGVTAHFRVQDNGVGLLPGQQDRLFKVFERMHSREKYPGMGMGLALCRKIVEYHGGAIWVESAGEDQGSTFHFTLPMRAASMA</sequence>
<name>U5NEM6_9BURK</name>
<dbReference type="Gene3D" id="1.10.287.130">
    <property type="match status" value="1"/>
</dbReference>
<dbReference type="GO" id="GO:0016020">
    <property type="term" value="C:membrane"/>
    <property type="evidence" value="ECO:0007669"/>
    <property type="project" value="UniProtKB-SubCell"/>
</dbReference>
<gene>
    <name evidence="13" type="ORF">Cenrod_2638</name>
</gene>